<dbReference type="Proteomes" id="UP000059113">
    <property type="component" value="Chromosome"/>
</dbReference>
<dbReference type="InterPro" id="IPR017642">
    <property type="entry name" value="DNA_S_mod_DndB"/>
</dbReference>
<organism evidence="1 2">
    <name type="scientific">Aurantiacibacter atlanticus</name>
    <dbReference type="NCBI Taxonomy" id="1648404"/>
    <lineage>
        <taxon>Bacteria</taxon>
        <taxon>Pseudomonadati</taxon>
        <taxon>Pseudomonadota</taxon>
        <taxon>Alphaproteobacteria</taxon>
        <taxon>Sphingomonadales</taxon>
        <taxon>Erythrobacteraceae</taxon>
        <taxon>Aurantiacibacter</taxon>
    </lineage>
</organism>
<evidence type="ECO:0000313" key="2">
    <source>
        <dbReference type="Proteomes" id="UP000059113"/>
    </source>
</evidence>
<accession>A0A0H4VEH8</accession>
<dbReference type="InterPro" id="IPR017601">
    <property type="entry name" value="DGQHR-contain_dom"/>
</dbReference>
<keyword evidence="2" id="KW-1185">Reference proteome</keyword>
<dbReference type="RefSeq" id="WP_048886299.1">
    <property type="nucleotide sequence ID" value="NZ_CP011310.1"/>
</dbReference>
<sequence length="351" mass="39308">MAAKSKQFKAEYIEVSLDGVRAFTFPMKVKDLLQIYYVAVRGIDDEEGAVQRPLSKRRVQSIKDYILQGNTFFNSFILNWTEESSNVEFNSGKVSFDLISSAAQAIDGQHRLAGLEDAMEENVEVGERTVIVTLCVGLSTQQAATIFLNINTEQRPVPKSLLYDLFGEVGNDPKHAINRARDIAQALNDDPDSPLYRLIKFPGSPRGVGKIELSTFVTALKKGLEPDGEFGKRGLKSLEHQTVVVSNYFKAIRRPYQDEKLWGNGTQNPFLRAAGFNGAIEFLLEKLIFKCAEKGSFTVETIGSILKLEEEELLTWEDLKGQDGKTARRNVVAYLERGMTKSIENKDAYSF</sequence>
<dbReference type="AlphaFoldDB" id="A0A0H4VEH8"/>
<evidence type="ECO:0008006" key="3">
    <source>
        <dbReference type="Google" id="ProtNLM"/>
    </source>
</evidence>
<dbReference type="EMBL" id="CP011310">
    <property type="protein sequence ID" value="AKQ42755.1"/>
    <property type="molecule type" value="Genomic_DNA"/>
</dbReference>
<dbReference type="Pfam" id="PF14072">
    <property type="entry name" value="DndB"/>
    <property type="match status" value="1"/>
</dbReference>
<dbReference type="STRING" id="1648404.CP97_12970"/>
<proteinExistence type="predicted"/>
<dbReference type="PATRIC" id="fig|1648404.4.peg.2696"/>
<dbReference type="CDD" id="cd16413">
    <property type="entry name" value="DGQHR_domain"/>
    <property type="match status" value="1"/>
</dbReference>
<dbReference type="NCBIfam" id="TIGR03187">
    <property type="entry name" value="DGQHR"/>
    <property type="match status" value="1"/>
</dbReference>
<name>A0A0H4VEH8_9SPHN</name>
<dbReference type="KEGG" id="ery:CP97_12970"/>
<dbReference type="OrthoDB" id="9789139at2"/>
<gene>
    <name evidence="1" type="ORF">CP97_12970</name>
</gene>
<reference evidence="2" key="2">
    <citation type="submission" date="2015-04" db="EMBL/GenBank/DDBJ databases">
        <title>The complete genome sequence of Erythrobacter sp. s21-N3.</title>
        <authorList>
            <person name="Zhuang L."/>
            <person name="Liu Y."/>
            <person name="Shao Z."/>
        </authorList>
    </citation>
    <scope>NUCLEOTIDE SEQUENCE [LARGE SCALE GENOMIC DNA]</scope>
    <source>
        <strain evidence="2">s21-N3</strain>
    </source>
</reference>
<reference evidence="1 2" key="1">
    <citation type="journal article" date="2015" name="Int. J. Syst. Evol. Microbiol.">
        <title>Erythrobacter atlanticus sp. nov., a bacterium from ocean sediment able to degrade polycyclic aromatic hydrocarbons.</title>
        <authorList>
            <person name="Zhuang L."/>
            <person name="Liu Y."/>
            <person name="Wang L."/>
            <person name="Wang W."/>
            <person name="Shao Z."/>
        </authorList>
    </citation>
    <scope>NUCLEOTIDE SEQUENCE [LARGE SCALE GENOMIC DNA]</scope>
    <source>
        <strain evidence="2">s21-N3</strain>
    </source>
</reference>
<evidence type="ECO:0000313" key="1">
    <source>
        <dbReference type="EMBL" id="AKQ42755.1"/>
    </source>
</evidence>
<protein>
    <recommendedName>
        <fullName evidence="3">DGQHR domain-containing protein</fullName>
    </recommendedName>
</protein>